<gene>
    <name evidence="2" type="primary">TOM2AH3_2</name>
    <name evidence="2" type="ORF">CK203_015206</name>
</gene>
<feature type="transmembrane region" description="Helical" evidence="1">
    <location>
        <begin position="162"/>
        <end position="184"/>
    </location>
</feature>
<comment type="caution">
    <text evidence="2">The sequence shown here is derived from an EMBL/GenBank/DDBJ whole genome shotgun (WGS) entry which is preliminary data.</text>
</comment>
<evidence type="ECO:0000313" key="2">
    <source>
        <dbReference type="EMBL" id="RVX09313.1"/>
    </source>
</evidence>
<dbReference type="AlphaFoldDB" id="A0A438JK27"/>
<sequence length="277" mass="31023">MQSILKLVNSIIGMVGIAMVMYALWMIRVWNRHMDDYDSRAPWVCLTLRPKYVSWEMSELGGFSGVASVSCVPFQLNGGRCFLGYALPFHEFIYTFLGLGATLCLFTCFGHAAAETANGCCLYVAGVTADVFLNHDWEEDFPEDPTGSFHEFKNFVRSNFEICKWIGLSILFVQGLSILLAMVLKALGPHQYYDSDDEYAPTRAPLLRNAVHPPPYVAGDPFSGSRTDAYGKRINEKPFDLFHFSSFDLKLAPYFFLLTGAIRGLSIAIAMLPVNNF</sequence>
<feature type="transmembrane region" description="Helical" evidence="1">
    <location>
        <begin position="7"/>
        <end position="27"/>
    </location>
</feature>
<keyword evidence="1" id="KW-0472">Membrane</keyword>
<accession>A0A438JK27</accession>
<reference evidence="2 3" key="1">
    <citation type="journal article" date="2018" name="PLoS Genet.">
        <title>Population sequencing reveals clonal diversity and ancestral inbreeding in the grapevine cultivar Chardonnay.</title>
        <authorList>
            <person name="Roach M.J."/>
            <person name="Johnson D.L."/>
            <person name="Bohlmann J."/>
            <person name="van Vuuren H.J."/>
            <person name="Jones S.J."/>
            <person name="Pretorius I.S."/>
            <person name="Schmidt S.A."/>
            <person name="Borneman A.R."/>
        </authorList>
    </citation>
    <scope>NUCLEOTIDE SEQUENCE [LARGE SCALE GENOMIC DNA]</scope>
    <source>
        <strain evidence="3">cv. Chardonnay</strain>
        <tissue evidence="2">Leaf</tissue>
    </source>
</reference>
<dbReference type="Proteomes" id="UP000288805">
    <property type="component" value="Unassembled WGS sequence"/>
</dbReference>
<evidence type="ECO:0000313" key="3">
    <source>
        <dbReference type="Proteomes" id="UP000288805"/>
    </source>
</evidence>
<feature type="transmembrane region" description="Helical" evidence="1">
    <location>
        <begin position="92"/>
        <end position="114"/>
    </location>
</feature>
<keyword evidence="1" id="KW-0812">Transmembrane</keyword>
<feature type="transmembrane region" description="Helical" evidence="1">
    <location>
        <begin position="251"/>
        <end position="274"/>
    </location>
</feature>
<organism evidence="2 3">
    <name type="scientific">Vitis vinifera</name>
    <name type="common">Grape</name>
    <dbReference type="NCBI Taxonomy" id="29760"/>
    <lineage>
        <taxon>Eukaryota</taxon>
        <taxon>Viridiplantae</taxon>
        <taxon>Streptophyta</taxon>
        <taxon>Embryophyta</taxon>
        <taxon>Tracheophyta</taxon>
        <taxon>Spermatophyta</taxon>
        <taxon>Magnoliopsida</taxon>
        <taxon>eudicotyledons</taxon>
        <taxon>Gunneridae</taxon>
        <taxon>Pentapetalae</taxon>
        <taxon>rosids</taxon>
        <taxon>Vitales</taxon>
        <taxon>Vitaceae</taxon>
        <taxon>Viteae</taxon>
        <taxon>Vitis</taxon>
    </lineage>
</organism>
<dbReference type="EMBL" id="QGNW01000038">
    <property type="protein sequence ID" value="RVX09313.1"/>
    <property type="molecule type" value="Genomic_DNA"/>
</dbReference>
<proteinExistence type="predicted"/>
<protein>
    <submittedName>
        <fullName evidence="2">Tetraspanin-19</fullName>
    </submittedName>
</protein>
<name>A0A438JK27_VITVI</name>
<keyword evidence="1" id="KW-1133">Transmembrane helix</keyword>
<evidence type="ECO:0000256" key="1">
    <source>
        <dbReference type="SAM" id="Phobius"/>
    </source>
</evidence>